<dbReference type="GO" id="GO:0043103">
    <property type="term" value="P:hypoxanthine salvage"/>
    <property type="evidence" value="ECO:0007669"/>
    <property type="project" value="UniProtKB-UniRule"/>
</dbReference>
<dbReference type="OrthoDB" id="272271at2759"/>
<protein>
    <recommendedName>
        <fullName evidence="8">Adenine deaminase</fullName>
        <shortName evidence="8">ADE</shortName>
        <ecNumber evidence="8">3.5.4.2</ecNumber>
    </recommendedName>
    <alternativeName>
        <fullName evidence="8">Adenine aminohydrolase</fullName>
        <shortName evidence="8">AAH</shortName>
    </alternativeName>
</protein>
<keyword evidence="5" id="KW-0862">Zinc</keyword>
<dbReference type="STRING" id="1182541.W9XTG4"/>
<accession>W9XTG4</accession>
<organism evidence="10 11">
    <name type="scientific">Capronia coronata CBS 617.96</name>
    <dbReference type="NCBI Taxonomy" id="1182541"/>
    <lineage>
        <taxon>Eukaryota</taxon>
        <taxon>Fungi</taxon>
        <taxon>Dikarya</taxon>
        <taxon>Ascomycota</taxon>
        <taxon>Pezizomycotina</taxon>
        <taxon>Eurotiomycetes</taxon>
        <taxon>Chaetothyriomycetidae</taxon>
        <taxon>Chaetothyriales</taxon>
        <taxon>Herpotrichiellaceae</taxon>
        <taxon>Capronia</taxon>
    </lineage>
</organism>
<keyword evidence="4 8" id="KW-0378">Hydrolase</keyword>
<comment type="catalytic activity">
    <reaction evidence="8">
        <text>adenine + H2O + H(+) = hypoxanthine + NH4(+)</text>
        <dbReference type="Rhea" id="RHEA:23688"/>
        <dbReference type="ChEBI" id="CHEBI:15377"/>
        <dbReference type="ChEBI" id="CHEBI:15378"/>
        <dbReference type="ChEBI" id="CHEBI:16708"/>
        <dbReference type="ChEBI" id="CHEBI:17368"/>
        <dbReference type="ChEBI" id="CHEBI:28938"/>
        <dbReference type="EC" id="3.5.4.2"/>
    </reaction>
</comment>
<dbReference type="EMBL" id="AMWN01000006">
    <property type="protein sequence ID" value="EXJ83513.1"/>
    <property type="molecule type" value="Genomic_DNA"/>
</dbReference>
<dbReference type="HAMAP" id="MF_01962">
    <property type="entry name" value="Adenine_deaminase"/>
    <property type="match status" value="1"/>
</dbReference>
<dbReference type="GO" id="GO:0046872">
    <property type="term" value="F:metal ion binding"/>
    <property type="evidence" value="ECO:0007669"/>
    <property type="project" value="UniProtKB-KW"/>
</dbReference>
<dbReference type="GeneID" id="19161998"/>
<comment type="function">
    <text evidence="8">Catalyzes the hydrolytic deamination of adenine to hypoxanthine. Plays an important role in the purine salvage pathway and in nitrogen catabolism.</text>
</comment>
<evidence type="ECO:0000256" key="4">
    <source>
        <dbReference type="ARBA" id="ARBA00022801"/>
    </source>
</evidence>
<evidence type="ECO:0000259" key="9">
    <source>
        <dbReference type="Pfam" id="PF00962"/>
    </source>
</evidence>
<dbReference type="CDD" id="cd01320">
    <property type="entry name" value="ADA"/>
    <property type="match status" value="1"/>
</dbReference>
<dbReference type="GO" id="GO:0009117">
    <property type="term" value="P:nucleotide metabolic process"/>
    <property type="evidence" value="ECO:0007669"/>
    <property type="project" value="UniProtKB-KW"/>
</dbReference>
<dbReference type="GO" id="GO:0006146">
    <property type="term" value="P:adenine catabolic process"/>
    <property type="evidence" value="ECO:0007669"/>
    <property type="project" value="UniProtKB-UniRule"/>
</dbReference>
<dbReference type="HOGENOM" id="CLU_039228_7_0_1"/>
<feature type="active site" description="Proton donor" evidence="8">
    <location>
        <position position="220"/>
    </location>
</feature>
<dbReference type="GO" id="GO:0000034">
    <property type="term" value="F:adenine deaminase activity"/>
    <property type="evidence" value="ECO:0007669"/>
    <property type="project" value="UniProtKB-UniRule"/>
</dbReference>
<comment type="cofactor">
    <cofactor evidence="1">
        <name>Zn(2+)</name>
        <dbReference type="ChEBI" id="CHEBI:29105"/>
    </cofactor>
</comment>
<keyword evidence="3" id="KW-0479">Metal-binding</keyword>
<dbReference type="GO" id="GO:0005829">
    <property type="term" value="C:cytosol"/>
    <property type="evidence" value="ECO:0007669"/>
    <property type="project" value="TreeGrafter"/>
</dbReference>
<dbReference type="Pfam" id="PF00962">
    <property type="entry name" value="A_deaminase"/>
    <property type="match status" value="1"/>
</dbReference>
<dbReference type="SUPFAM" id="SSF51556">
    <property type="entry name" value="Metallo-dependent hydrolases"/>
    <property type="match status" value="1"/>
</dbReference>
<dbReference type="Gene3D" id="3.20.20.140">
    <property type="entry name" value="Metal-dependent hydrolases"/>
    <property type="match status" value="1"/>
</dbReference>
<dbReference type="InterPro" id="IPR006650">
    <property type="entry name" value="A/AMP_deam_AS"/>
</dbReference>
<evidence type="ECO:0000256" key="3">
    <source>
        <dbReference type="ARBA" id="ARBA00022723"/>
    </source>
</evidence>
<dbReference type="AlphaFoldDB" id="W9XTG4"/>
<feature type="site" description="Important for catalytic activity" evidence="8">
    <location>
        <position position="241"/>
    </location>
</feature>
<dbReference type="Proteomes" id="UP000019484">
    <property type="component" value="Unassembled WGS sequence"/>
</dbReference>
<comment type="similarity">
    <text evidence="8">Belongs to the metallo-dependent hydrolases superfamily. Adenosine and AMP deaminases family. Adenine deaminase type 2 subfamily.</text>
</comment>
<keyword evidence="6 8" id="KW-0546">Nucleotide metabolism</keyword>
<keyword evidence="11" id="KW-1185">Reference proteome</keyword>
<comment type="subcellular location">
    <subcellularLocation>
        <location evidence="8">Cytoplasm</location>
    </subcellularLocation>
    <subcellularLocation>
        <location evidence="8">Nucleus</location>
    </subcellularLocation>
</comment>
<evidence type="ECO:0000313" key="10">
    <source>
        <dbReference type="EMBL" id="EXJ83513.1"/>
    </source>
</evidence>
<dbReference type="InterPro" id="IPR028892">
    <property type="entry name" value="ADE"/>
</dbReference>
<keyword evidence="7 8" id="KW-0539">Nucleus</keyword>
<dbReference type="EC" id="3.5.4.2" evidence="8"/>
<dbReference type="PANTHER" id="PTHR43114:SF6">
    <property type="entry name" value="ADENINE DEAMINASE"/>
    <property type="match status" value="1"/>
</dbReference>
<dbReference type="RefSeq" id="XP_007726199.1">
    <property type="nucleotide sequence ID" value="XM_007728009.1"/>
</dbReference>
<evidence type="ECO:0000256" key="6">
    <source>
        <dbReference type="ARBA" id="ARBA00023080"/>
    </source>
</evidence>
<dbReference type="InterPro" id="IPR032466">
    <property type="entry name" value="Metal_Hydrolase"/>
</dbReference>
<sequence length="359" mass="40080">MLTFAIPHVGSRICDAAMLSTHADHFSLTRTGSLEPALLFELAARNNISLPSPSVDPAFETTTTLLARYRRFTSLDDFLHYYFIGMSVLITASDFESLGYEYFKRAHGDGLVHAEVFFDPQAHTARGVSYRTVIDGFTTAQRRAKADFGITSELIVCMLRHLPPADCDAMYRTAIPDFEAGVIKGLGLDSTEKGNPPILFKDTYADAERRGFQRTAHAGEEAGVDYMVSALHDLHVTRVDHGIKLPEDPKVMKEFADRKVMVTLCPLSNVELRCVKKVAELPVRTYLDQGVRFSINSDDPAYFGGYILDNYCAVQDAFGLSKSEWARVVTQSIEGSWCGDARKEEMKKMLDQVMNKFDS</sequence>
<evidence type="ECO:0000313" key="11">
    <source>
        <dbReference type="Proteomes" id="UP000019484"/>
    </source>
</evidence>
<name>W9XTG4_9EURO</name>
<dbReference type="PANTHER" id="PTHR43114">
    <property type="entry name" value="ADENINE DEAMINASE"/>
    <property type="match status" value="1"/>
</dbReference>
<keyword evidence="2 8" id="KW-0963">Cytoplasm</keyword>
<feature type="binding site" evidence="8">
    <location>
        <position position="299"/>
    </location>
    <ligand>
        <name>substrate</name>
    </ligand>
</feature>
<evidence type="ECO:0000256" key="5">
    <source>
        <dbReference type="ARBA" id="ARBA00022833"/>
    </source>
</evidence>
<dbReference type="GO" id="GO:0009168">
    <property type="term" value="P:purine ribonucleoside monophosphate biosynthetic process"/>
    <property type="evidence" value="ECO:0007669"/>
    <property type="project" value="InterPro"/>
</dbReference>
<reference evidence="10 11" key="1">
    <citation type="submission" date="2013-03" db="EMBL/GenBank/DDBJ databases">
        <title>The Genome Sequence of Capronia coronata CBS 617.96.</title>
        <authorList>
            <consortium name="The Broad Institute Genomics Platform"/>
            <person name="Cuomo C."/>
            <person name="de Hoog S."/>
            <person name="Gorbushina A."/>
            <person name="Walker B."/>
            <person name="Young S.K."/>
            <person name="Zeng Q."/>
            <person name="Gargeya S."/>
            <person name="Fitzgerald M."/>
            <person name="Haas B."/>
            <person name="Abouelleil A."/>
            <person name="Allen A.W."/>
            <person name="Alvarado L."/>
            <person name="Arachchi H.M."/>
            <person name="Berlin A.M."/>
            <person name="Chapman S.B."/>
            <person name="Gainer-Dewar J."/>
            <person name="Goldberg J."/>
            <person name="Griggs A."/>
            <person name="Gujja S."/>
            <person name="Hansen M."/>
            <person name="Howarth C."/>
            <person name="Imamovic A."/>
            <person name="Ireland A."/>
            <person name="Larimer J."/>
            <person name="McCowan C."/>
            <person name="Murphy C."/>
            <person name="Pearson M."/>
            <person name="Poon T.W."/>
            <person name="Priest M."/>
            <person name="Roberts A."/>
            <person name="Saif S."/>
            <person name="Shea T."/>
            <person name="Sisk P."/>
            <person name="Sykes S."/>
            <person name="Wortman J."/>
            <person name="Nusbaum C."/>
            <person name="Birren B."/>
        </authorList>
    </citation>
    <scope>NUCLEOTIDE SEQUENCE [LARGE SCALE GENOMIC DNA]</scope>
    <source>
        <strain evidence="10 11">CBS 617.96</strain>
    </source>
</reference>
<gene>
    <name evidence="8" type="primary">AAH1</name>
    <name evidence="10" type="ORF">A1O1_07136</name>
</gene>
<evidence type="ECO:0000256" key="8">
    <source>
        <dbReference type="HAMAP-Rule" id="MF_03145"/>
    </source>
</evidence>
<feature type="domain" description="Adenosine deaminase" evidence="9">
    <location>
        <begin position="31"/>
        <end position="352"/>
    </location>
</feature>
<dbReference type="PROSITE" id="PS00485">
    <property type="entry name" value="A_DEAMINASE"/>
    <property type="match status" value="1"/>
</dbReference>
<dbReference type="eggNOG" id="KOG1097">
    <property type="taxonomic scope" value="Eukaryota"/>
</dbReference>
<evidence type="ECO:0000256" key="7">
    <source>
        <dbReference type="ARBA" id="ARBA00023242"/>
    </source>
</evidence>
<comment type="caution">
    <text evidence="8">Lacks conserved residue(s) required for the propagation of feature annotation.</text>
</comment>
<dbReference type="InterPro" id="IPR001365">
    <property type="entry name" value="A_deaminase_dom"/>
</dbReference>
<comment type="caution">
    <text evidence="10">The sequence shown here is derived from an EMBL/GenBank/DDBJ whole genome shotgun (WGS) entry which is preliminary data.</text>
</comment>
<dbReference type="GO" id="GO:0005634">
    <property type="term" value="C:nucleus"/>
    <property type="evidence" value="ECO:0007669"/>
    <property type="project" value="UniProtKB-SubCell"/>
</dbReference>
<evidence type="ECO:0000256" key="2">
    <source>
        <dbReference type="ARBA" id="ARBA00022490"/>
    </source>
</evidence>
<proteinExistence type="inferred from homology"/>
<dbReference type="InterPro" id="IPR006330">
    <property type="entry name" value="Ado/ade_deaminase"/>
</dbReference>
<evidence type="ECO:0000256" key="1">
    <source>
        <dbReference type="ARBA" id="ARBA00001947"/>
    </source>
</evidence>
<dbReference type="NCBIfam" id="TIGR01430">
    <property type="entry name" value="aden_deam"/>
    <property type="match status" value="1"/>
</dbReference>